<reference evidence="2 3" key="1">
    <citation type="submission" date="2017-09" db="EMBL/GenBank/DDBJ databases">
        <title>Genomic, metabolic, and phenotypic characteristics of bacterial isolates from the natural microbiome of the model nematode Caenorhabditis elegans.</title>
        <authorList>
            <person name="Zimmermann J."/>
            <person name="Obeng N."/>
            <person name="Yang W."/>
            <person name="Obeng O."/>
            <person name="Kissoyan K."/>
            <person name="Pees B."/>
            <person name="Dirksen P."/>
            <person name="Hoppner M."/>
            <person name="Franke A."/>
            <person name="Rosenstiel P."/>
            <person name="Leippe M."/>
            <person name="Dierking K."/>
            <person name="Kaleta C."/>
            <person name="Schulenburg H."/>
        </authorList>
    </citation>
    <scope>NUCLEOTIDE SEQUENCE [LARGE SCALE GENOMIC DNA]</scope>
    <source>
        <strain evidence="2 3">MYb117</strain>
    </source>
</reference>
<evidence type="ECO:0008006" key="4">
    <source>
        <dbReference type="Google" id="ProtNLM"/>
    </source>
</evidence>
<dbReference type="AlphaFoldDB" id="A0A2S9EVE5"/>
<keyword evidence="3" id="KW-1185">Reference proteome</keyword>
<sequence length="415" mass="45196">MSIFAVFKQGVSVLAVGALLWASPAAAYLQDITAIFRPDASKPDENRFTNTTPVSGYCANYPGQCASTNMFSIRVPISAQSTGPLMANPDNPRQSAFWKVPAQWRPITVVNNYGEEETVEVRISGIGARYLLDRSAVELVGGDVSYVRAHQLLWAGSSWVYAPSPCQGTGYGIVSPKFYDFFWRTPVESSCVKPANFVIPDLRYGYLDIAYELRTPNPLAMSTGVYSGELSYGIGPHQDFDLGDVMLPDDSQLTLSFSLDVQHVIRVDLPPGGERIELLPQGGWHAWLHQGRPPARLFRDQTFRLSASSRFKMLLECSVVVGNTCGLGNGTGEPVPLQVAVTLPPGLFDGAGQSVNKRPLRLDGTGTELFKPQSYVANRPATLHFEVAGESTKTMLNHPGSTFSGVVTVVWDSEV</sequence>
<feature type="chain" id="PRO_5015653842" description="Fimbrial protein" evidence="1">
    <location>
        <begin position="28"/>
        <end position="415"/>
    </location>
</feature>
<gene>
    <name evidence="2" type="ORF">CQZ99_09225</name>
</gene>
<keyword evidence="1" id="KW-0732">Signal</keyword>
<protein>
    <recommendedName>
        <fullName evidence="4">Fimbrial protein</fullName>
    </recommendedName>
</protein>
<dbReference type="Proteomes" id="UP000238045">
    <property type="component" value="Unassembled WGS sequence"/>
</dbReference>
<proteinExistence type="predicted"/>
<accession>A0A2S9EVE5</accession>
<dbReference type="EMBL" id="PCQL01000007">
    <property type="protein sequence ID" value="PRC20154.1"/>
    <property type="molecule type" value="Genomic_DNA"/>
</dbReference>
<evidence type="ECO:0000313" key="3">
    <source>
        <dbReference type="Proteomes" id="UP000238045"/>
    </source>
</evidence>
<feature type="signal peptide" evidence="1">
    <location>
        <begin position="1"/>
        <end position="27"/>
    </location>
</feature>
<evidence type="ECO:0000256" key="1">
    <source>
        <dbReference type="SAM" id="SignalP"/>
    </source>
</evidence>
<dbReference type="RefSeq" id="WP_105696402.1">
    <property type="nucleotide sequence ID" value="NZ_CP159260.1"/>
</dbReference>
<organism evidence="2 3">
    <name type="scientific">Pseudomonas poae</name>
    <dbReference type="NCBI Taxonomy" id="200451"/>
    <lineage>
        <taxon>Bacteria</taxon>
        <taxon>Pseudomonadati</taxon>
        <taxon>Pseudomonadota</taxon>
        <taxon>Gammaproteobacteria</taxon>
        <taxon>Pseudomonadales</taxon>
        <taxon>Pseudomonadaceae</taxon>
        <taxon>Pseudomonas</taxon>
    </lineage>
</organism>
<evidence type="ECO:0000313" key="2">
    <source>
        <dbReference type="EMBL" id="PRC20154.1"/>
    </source>
</evidence>
<comment type="caution">
    <text evidence="2">The sequence shown here is derived from an EMBL/GenBank/DDBJ whole genome shotgun (WGS) entry which is preliminary data.</text>
</comment>
<name>A0A2S9EVE5_9PSED</name>